<comment type="subcellular location">
    <subcellularLocation>
        <location evidence="1">Membrane</location>
        <topology evidence="1">Multi-pass membrane protein</topology>
    </subcellularLocation>
</comment>
<dbReference type="SUPFAM" id="SSF81321">
    <property type="entry name" value="Family A G protein-coupled receptor-like"/>
    <property type="match status" value="1"/>
</dbReference>
<dbReference type="InterPro" id="IPR050119">
    <property type="entry name" value="CCR1-9-like"/>
</dbReference>
<keyword evidence="3 9" id="KW-1133">Transmembrane helix</keyword>
<dbReference type="PRINTS" id="PR00237">
    <property type="entry name" value="GPCRRHODOPSN"/>
</dbReference>
<dbReference type="Pfam" id="PF00001">
    <property type="entry name" value="7tm_1"/>
    <property type="match status" value="1"/>
</dbReference>
<feature type="transmembrane region" description="Helical" evidence="9">
    <location>
        <begin position="160"/>
        <end position="185"/>
    </location>
</feature>
<accession>A0A0R5YDA6</accession>
<keyword evidence="2 9" id="KW-0812">Transmembrane</keyword>
<dbReference type="Proteomes" id="UP000296355">
    <property type="component" value="Segment"/>
</dbReference>
<dbReference type="RefSeq" id="YP_010084532.1">
    <property type="nucleotide sequence ID" value="NC_055139.1"/>
</dbReference>
<keyword evidence="5 9" id="KW-0472">Membrane</keyword>
<evidence type="ECO:0000259" key="10">
    <source>
        <dbReference type="PROSITE" id="PS50262"/>
    </source>
</evidence>
<name>A0A0R5YDA6_9GAMA</name>
<reference evidence="11" key="1">
    <citation type="submission" date="2014-11" db="EMBL/GenBank/DDBJ databases">
        <title>Gammaherpesviruses are widespread among seal species in Canada.</title>
        <authorList>
            <person name="Bellehumeur C."/>
            <person name="Nielsen O."/>
            <person name="Measures L."/>
            <person name="Harwood L."/>
            <person name="Boyle B."/>
            <person name="Gagnon C.A."/>
        </authorList>
    </citation>
    <scope>NUCLEOTIDE SEQUENCE [LARGE SCALE GENOMIC DNA]</scope>
    <source>
        <strain evidence="11">FMV04-1493874</strain>
    </source>
</reference>
<evidence type="ECO:0000256" key="6">
    <source>
        <dbReference type="ARBA" id="ARBA00023170"/>
    </source>
</evidence>
<proteinExistence type="predicted"/>
<feature type="transmembrane region" description="Helical" evidence="9">
    <location>
        <begin position="83"/>
        <end position="106"/>
    </location>
</feature>
<evidence type="ECO:0000256" key="4">
    <source>
        <dbReference type="ARBA" id="ARBA00023040"/>
    </source>
</evidence>
<dbReference type="GO" id="GO:0019957">
    <property type="term" value="F:C-C chemokine binding"/>
    <property type="evidence" value="ECO:0007669"/>
    <property type="project" value="TreeGrafter"/>
</dbReference>
<evidence type="ECO:0000256" key="5">
    <source>
        <dbReference type="ARBA" id="ARBA00023136"/>
    </source>
</evidence>
<dbReference type="InterPro" id="IPR017452">
    <property type="entry name" value="GPCR_Rhodpsn_7TM"/>
</dbReference>
<dbReference type="PANTHER" id="PTHR10489">
    <property type="entry name" value="CELL ADHESION MOLECULE"/>
    <property type="match status" value="1"/>
</dbReference>
<feature type="transmembrane region" description="Helical" evidence="9">
    <location>
        <begin position="126"/>
        <end position="148"/>
    </location>
</feature>
<keyword evidence="12" id="KW-1185">Reference proteome</keyword>
<keyword evidence="7" id="KW-0325">Glycoprotein</keyword>
<dbReference type="InterPro" id="IPR000276">
    <property type="entry name" value="GPCR_Rhodpsn"/>
</dbReference>
<keyword evidence="6 11" id="KW-0675">Receptor</keyword>
<evidence type="ECO:0000313" key="12">
    <source>
        <dbReference type="Proteomes" id="UP000296355"/>
    </source>
</evidence>
<evidence type="ECO:0000313" key="11">
    <source>
        <dbReference type="EMBL" id="AJG43001.1"/>
    </source>
</evidence>
<feature type="transmembrane region" description="Helical" evidence="9">
    <location>
        <begin position="301"/>
        <end position="324"/>
    </location>
</feature>
<feature type="transmembrane region" description="Helical" evidence="9">
    <location>
        <begin position="52"/>
        <end position="71"/>
    </location>
</feature>
<sequence length="339" mass="37934">MRLYSSLNVYELQDVFGDFNDSDYNYSSEFPTDVGSSAVCKSTQWVSATLKFWLLLLILIFSFLGNVWLLWQIILSRFKKVCHVLLCGLCCNAFVGCCYILCYILEKFAGVLSTWFCQLETCLQGFYIIFGIFMVCCLCIDTWVAIWFPAFKTSNPVKTGLLCCCAAAVSALLISVPKASMIGVLQVSSKSLNTADSISIQTCYMLQGENTQSTLRTFNTATTALGFFLPLLILLCFYGMCLWKLMHSKFRARLSAMRTMVCIIACFLLLCGPVHCALLYDTLLRQGLVTDSCTARSWVDLLLSILECLLGLFIVAIPLIYGLFNSRLRRKLCGACMSV</sequence>
<keyword evidence="4" id="KW-0297">G-protein coupled receptor</keyword>
<dbReference type="GeneID" id="65099522"/>
<evidence type="ECO:0000256" key="9">
    <source>
        <dbReference type="SAM" id="Phobius"/>
    </source>
</evidence>
<dbReference type="GO" id="GO:0060326">
    <property type="term" value="P:cell chemotaxis"/>
    <property type="evidence" value="ECO:0007669"/>
    <property type="project" value="TreeGrafter"/>
</dbReference>
<dbReference type="KEGG" id="vg:65099522"/>
<dbReference type="PROSITE" id="PS50262">
    <property type="entry name" value="G_PROTEIN_RECEP_F1_2"/>
    <property type="match status" value="1"/>
</dbReference>
<dbReference type="GO" id="GO:0016493">
    <property type="term" value="F:C-C chemokine receptor activity"/>
    <property type="evidence" value="ECO:0007669"/>
    <property type="project" value="TreeGrafter"/>
</dbReference>
<dbReference type="EMBL" id="KP136799">
    <property type="protein sequence ID" value="AJG43001.1"/>
    <property type="molecule type" value="Genomic_DNA"/>
</dbReference>
<evidence type="ECO:0000256" key="7">
    <source>
        <dbReference type="ARBA" id="ARBA00023180"/>
    </source>
</evidence>
<dbReference type="PANTHER" id="PTHR10489:SF689">
    <property type="entry name" value="C-X-C CHEMOKINE RECEPTOR TYPE 2"/>
    <property type="match status" value="1"/>
</dbReference>
<evidence type="ECO:0000256" key="3">
    <source>
        <dbReference type="ARBA" id="ARBA00022989"/>
    </source>
</evidence>
<keyword evidence="8" id="KW-0807">Transducer</keyword>
<evidence type="ECO:0000256" key="8">
    <source>
        <dbReference type="ARBA" id="ARBA00023224"/>
    </source>
</evidence>
<feature type="transmembrane region" description="Helical" evidence="9">
    <location>
        <begin position="224"/>
        <end position="245"/>
    </location>
</feature>
<organism evidence="11 12">
    <name type="scientific">phocid gammaherpesvirus 3</name>
    <dbReference type="NCBI Taxonomy" id="2560643"/>
    <lineage>
        <taxon>Viruses</taxon>
        <taxon>Duplodnaviria</taxon>
        <taxon>Heunggongvirae</taxon>
        <taxon>Peploviricota</taxon>
        <taxon>Herviviricetes</taxon>
        <taxon>Herpesvirales</taxon>
        <taxon>Orthoherpesviridae</taxon>
        <taxon>Gammaherpesvirinae</taxon>
        <taxon>Percavirus</taxon>
        <taxon>Percavirus phocidgamma3</taxon>
    </lineage>
</organism>
<evidence type="ECO:0000256" key="1">
    <source>
        <dbReference type="ARBA" id="ARBA00004141"/>
    </source>
</evidence>
<protein>
    <submittedName>
        <fullName evidence="11">G protein-coupled receptor</fullName>
    </submittedName>
</protein>
<feature type="domain" description="G-protein coupled receptors family 1 profile" evidence="10">
    <location>
        <begin position="65"/>
        <end position="321"/>
    </location>
</feature>
<evidence type="ECO:0000256" key="2">
    <source>
        <dbReference type="ARBA" id="ARBA00022692"/>
    </source>
</evidence>
<dbReference type="GO" id="GO:0006955">
    <property type="term" value="P:immune response"/>
    <property type="evidence" value="ECO:0007669"/>
    <property type="project" value="TreeGrafter"/>
</dbReference>
<dbReference type="GO" id="GO:0007204">
    <property type="term" value="P:positive regulation of cytosolic calcium ion concentration"/>
    <property type="evidence" value="ECO:0007669"/>
    <property type="project" value="TreeGrafter"/>
</dbReference>
<dbReference type="GO" id="GO:0019722">
    <property type="term" value="P:calcium-mediated signaling"/>
    <property type="evidence" value="ECO:0007669"/>
    <property type="project" value="TreeGrafter"/>
</dbReference>
<dbReference type="GO" id="GO:0016020">
    <property type="term" value="C:membrane"/>
    <property type="evidence" value="ECO:0007669"/>
    <property type="project" value="UniProtKB-SubCell"/>
</dbReference>
<feature type="transmembrane region" description="Helical" evidence="9">
    <location>
        <begin position="257"/>
        <end position="281"/>
    </location>
</feature>
<dbReference type="Gene3D" id="1.20.1070.10">
    <property type="entry name" value="Rhodopsin 7-helix transmembrane proteins"/>
    <property type="match status" value="1"/>
</dbReference>